<dbReference type="CDD" id="cd02440">
    <property type="entry name" value="AdoMet_MTases"/>
    <property type="match status" value="1"/>
</dbReference>
<comment type="catalytic activity">
    <reaction evidence="5">
        <text>L-glutaminyl-[peptide chain release factor] + S-adenosyl-L-methionine = N(5)-methyl-L-glutaminyl-[peptide chain release factor] + S-adenosyl-L-homocysteine + H(+)</text>
        <dbReference type="Rhea" id="RHEA:42896"/>
        <dbReference type="Rhea" id="RHEA-COMP:10271"/>
        <dbReference type="Rhea" id="RHEA-COMP:10272"/>
        <dbReference type="ChEBI" id="CHEBI:15378"/>
        <dbReference type="ChEBI" id="CHEBI:30011"/>
        <dbReference type="ChEBI" id="CHEBI:57856"/>
        <dbReference type="ChEBI" id="CHEBI:59789"/>
        <dbReference type="ChEBI" id="CHEBI:61891"/>
        <dbReference type="EC" id="2.1.1.297"/>
    </reaction>
</comment>
<dbReference type="InterPro" id="IPR004556">
    <property type="entry name" value="HemK-like"/>
</dbReference>
<dbReference type="Pfam" id="PF17827">
    <property type="entry name" value="PrmC_N"/>
    <property type="match status" value="1"/>
</dbReference>
<dbReference type="GO" id="GO:0032259">
    <property type="term" value="P:methylation"/>
    <property type="evidence" value="ECO:0007669"/>
    <property type="project" value="UniProtKB-KW"/>
</dbReference>
<dbReference type="SUPFAM" id="SSF53335">
    <property type="entry name" value="S-adenosyl-L-methionine-dependent methyltransferases"/>
    <property type="match status" value="1"/>
</dbReference>
<dbReference type="AlphaFoldDB" id="A0A9D5UAE0"/>
<comment type="caution">
    <text evidence="9">The sequence shown here is derived from an EMBL/GenBank/DDBJ whole genome shotgun (WGS) entry which is preliminary data.</text>
</comment>
<keyword evidence="4" id="KW-0949">S-adenosyl-L-methionine</keyword>
<reference evidence="9 10" key="1">
    <citation type="submission" date="2020-08" db="EMBL/GenBank/DDBJ databases">
        <title>A Genomic Blueprint of the Chicken Gut Microbiome.</title>
        <authorList>
            <person name="Gilroy R."/>
            <person name="Ravi A."/>
            <person name="Getino M."/>
            <person name="Pursley I."/>
            <person name="Horton D.L."/>
            <person name="Alikhan N.-F."/>
            <person name="Baker D."/>
            <person name="Gharbi K."/>
            <person name="Hall N."/>
            <person name="Watson M."/>
            <person name="Adriaenssens E.M."/>
            <person name="Foster-Nyarko E."/>
            <person name="Jarju S."/>
            <person name="Secka A."/>
            <person name="Antonio M."/>
            <person name="Oren A."/>
            <person name="Chaudhuri R."/>
            <person name="La Ragione R.M."/>
            <person name="Hildebrand F."/>
            <person name="Pallen M.J."/>
        </authorList>
    </citation>
    <scope>NUCLEOTIDE SEQUENCE [LARGE SCALE GENOMIC DNA]</scope>
    <source>
        <strain evidence="9 10">Sa1BUA8</strain>
    </source>
</reference>
<dbReference type="GO" id="GO:0003676">
    <property type="term" value="F:nucleic acid binding"/>
    <property type="evidence" value="ECO:0007669"/>
    <property type="project" value="InterPro"/>
</dbReference>
<dbReference type="InterPro" id="IPR029063">
    <property type="entry name" value="SAM-dependent_MTases_sf"/>
</dbReference>
<keyword evidence="3 9" id="KW-0808">Transferase</keyword>
<dbReference type="InterPro" id="IPR007848">
    <property type="entry name" value="Small_mtfrase_dom"/>
</dbReference>
<evidence type="ECO:0000313" key="9">
    <source>
        <dbReference type="EMBL" id="MBE7700754.1"/>
    </source>
</evidence>
<evidence type="ECO:0000256" key="2">
    <source>
        <dbReference type="ARBA" id="ARBA00022603"/>
    </source>
</evidence>
<dbReference type="InterPro" id="IPR040758">
    <property type="entry name" value="PrmC_N"/>
</dbReference>
<dbReference type="PANTHER" id="PTHR18895:SF74">
    <property type="entry name" value="MTRF1L RELEASE FACTOR GLUTAMINE METHYLTRANSFERASE"/>
    <property type="match status" value="1"/>
</dbReference>
<name>A0A9D5UAE0_9CELL</name>
<evidence type="ECO:0000256" key="4">
    <source>
        <dbReference type="ARBA" id="ARBA00022691"/>
    </source>
</evidence>
<evidence type="ECO:0000259" key="7">
    <source>
        <dbReference type="Pfam" id="PF05175"/>
    </source>
</evidence>
<dbReference type="InterPro" id="IPR002052">
    <property type="entry name" value="DNA_methylase_N6_adenine_CS"/>
</dbReference>
<evidence type="ECO:0000256" key="3">
    <source>
        <dbReference type="ARBA" id="ARBA00022679"/>
    </source>
</evidence>
<evidence type="ECO:0000256" key="6">
    <source>
        <dbReference type="SAM" id="MobiDB-lite"/>
    </source>
</evidence>
<gene>
    <name evidence="9" type="primary">prmC</name>
    <name evidence="9" type="ORF">H9623_10630</name>
</gene>
<evidence type="ECO:0000256" key="5">
    <source>
        <dbReference type="ARBA" id="ARBA00048391"/>
    </source>
</evidence>
<organism evidence="9 10">
    <name type="scientific">Oerskovia douganii</name>
    <dbReference type="NCBI Taxonomy" id="2762210"/>
    <lineage>
        <taxon>Bacteria</taxon>
        <taxon>Bacillati</taxon>
        <taxon>Actinomycetota</taxon>
        <taxon>Actinomycetes</taxon>
        <taxon>Micrococcales</taxon>
        <taxon>Cellulomonadaceae</taxon>
        <taxon>Oerskovia</taxon>
    </lineage>
</organism>
<dbReference type="EMBL" id="JACSPN010000012">
    <property type="protein sequence ID" value="MBE7700754.1"/>
    <property type="molecule type" value="Genomic_DNA"/>
</dbReference>
<protein>
    <recommendedName>
        <fullName evidence="1">peptide chain release factor N(5)-glutamine methyltransferase</fullName>
        <ecNumber evidence="1">2.1.1.297</ecNumber>
    </recommendedName>
</protein>
<dbReference type="GO" id="GO:0102559">
    <property type="term" value="F:peptide chain release factor N(5)-glutamine methyltransferase activity"/>
    <property type="evidence" value="ECO:0007669"/>
    <property type="project" value="UniProtKB-EC"/>
</dbReference>
<dbReference type="NCBIfam" id="TIGR03534">
    <property type="entry name" value="RF_mod_PrmC"/>
    <property type="match status" value="1"/>
</dbReference>
<dbReference type="Gene3D" id="1.10.8.10">
    <property type="entry name" value="DNA helicase RuvA subunit, C-terminal domain"/>
    <property type="match status" value="1"/>
</dbReference>
<feature type="domain" description="Release factor glutamine methyltransferase N-terminal" evidence="8">
    <location>
        <begin position="8"/>
        <end position="44"/>
    </location>
</feature>
<accession>A0A9D5UAE0</accession>
<dbReference type="Gene3D" id="3.40.50.150">
    <property type="entry name" value="Vaccinia Virus protein VP39"/>
    <property type="match status" value="1"/>
</dbReference>
<feature type="region of interest" description="Disordered" evidence="6">
    <location>
        <begin position="310"/>
        <end position="329"/>
    </location>
</feature>
<dbReference type="InterPro" id="IPR050320">
    <property type="entry name" value="N5-glutamine_MTase"/>
</dbReference>
<dbReference type="RefSeq" id="WP_193720047.1">
    <property type="nucleotide sequence ID" value="NZ_JACSPN010000012.1"/>
</dbReference>
<evidence type="ECO:0000259" key="8">
    <source>
        <dbReference type="Pfam" id="PF17827"/>
    </source>
</evidence>
<dbReference type="InterPro" id="IPR019874">
    <property type="entry name" value="RF_methyltr_PrmC"/>
</dbReference>
<dbReference type="EC" id="2.1.1.297" evidence="1"/>
<evidence type="ECO:0000313" key="10">
    <source>
        <dbReference type="Proteomes" id="UP000822993"/>
    </source>
</evidence>
<keyword evidence="2 9" id="KW-0489">Methyltransferase</keyword>
<sequence length="329" mass="34187">MPDDVSRLVREAAARLGRAGIDTPRVDAELLLAHAAGVPRERVVSAAVLGRPVGTLLPDPVDGDPAPRTSADVLGDLARLLDARAARVPLQHLTGTAPFRHLDLVVGPGVFVPRPETEQVAQVAVDEALAVAARSSRAPVVVDLCTGSGAIALAVATEVPGALVHAVELDRAAHAWAERNVARVREASGAVVQLVRGDARTALTALDGSCDVVVSNPPYVPPDAVPHDPEVALHDPQVALYGLGEDGLEVPRGVTRAAARLLTDGGLYVMEHAEVQAAAVREMVAAVGGFEDIRTAHDLTGRPRMVVARRSRATTGTTAAPADPSDMED</sequence>
<dbReference type="Proteomes" id="UP000822993">
    <property type="component" value="Unassembled WGS sequence"/>
</dbReference>
<feature type="domain" description="Methyltransferase small" evidence="7">
    <location>
        <begin position="137"/>
        <end position="220"/>
    </location>
</feature>
<dbReference type="PANTHER" id="PTHR18895">
    <property type="entry name" value="HEMK METHYLTRANSFERASE"/>
    <property type="match status" value="1"/>
</dbReference>
<dbReference type="Pfam" id="PF05175">
    <property type="entry name" value="MTS"/>
    <property type="match status" value="1"/>
</dbReference>
<proteinExistence type="predicted"/>
<dbReference type="NCBIfam" id="TIGR00536">
    <property type="entry name" value="hemK_fam"/>
    <property type="match status" value="1"/>
</dbReference>
<evidence type="ECO:0000256" key="1">
    <source>
        <dbReference type="ARBA" id="ARBA00012771"/>
    </source>
</evidence>
<dbReference type="PROSITE" id="PS00092">
    <property type="entry name" value="N6_MTASE"/>
    <property type="match status" value="1"/>
</dbReference>
<keyword evidence="10" id="KW-1185">Reference proteome</keyword>